<keyword evidence="3" id="KW-1185">Reference proteome</keyword>
<accession>A0ABU1SD24</accession>
<reference evidence="2 3" key="1">
    <citation type="submission" date="2023-07" db="EMBL/GenBank/DDBJ databases">
        <title>Sorghum-associated microbial communities from plants grown in Nebraska, USA.</title>
        <authorList>
            <person name="Schachtman D."/>
        </authorList>
    </citation>
    <scope>NUCLEOTIDE SEQUENCE [LARGE SCALE GENOMIC DNA]</scope>
    <source>
        <strain evidence="2 3">2980</strain>
    </source>
</reference>
<dbReference type="InterPro" id="IPR002145">
    <property type="entry name" value="CopG"/>
</dbReference>
<evidence type="ECO:0000259" key="1">
    <source>
        <dbReference type="Pfam" id="PF01402"/>
    </source>
</evidence>
<feature type="domain" description="Ribbon-helix-helix protein CopG" evidence="1">
    <location>
        <begin position="49"/>
        <end position="83"/>
    </location>
</feature>
<protein>
    <submittedName>
        <fullName evidence="2">Cobalamin biosynthesis protein CobD/CbiB</fullName>
    </submittedName>
</protein>
<proteinExistence type="predicted"/>
<name>A0ABU1SD24_9MICO</name>
<dbReference type="EMBL" id="JAVDUM010000008">
    <property type="protein sequence ID" value="MDR6867505.1"/>
    <property type="molecule type" value="Genomic_DNA"/>
</dbReference>
<evidence type="ECO:0000313" key="3">
    <source>
        <dbReference type="Proteomes" id="UP001259347"/>
    </source>
</evidence>
<dbReference type="Pfam" id="PF01402">
    <property type="entry name" value="RHH_1"/>
    <property type="match status" value="1"/>
</dbReference>
<gene>
    <name evidence="2" type="ORF">J2Y69_002108</name>
</gene>
<comment type="caution">
    <text evidence="2">The sequence shown here is derived from an EMBL/GenBank/DDBJ whole genome shotgun (WGS) entry which is preliminary data.</text>
</comment>
<dbReference type="RefSeq" id="WP_310020365.1">
    <property type="nucleotide sequence ID" value="NZ_JAVDUM010000008.1"/>
</dbReference>
<organism evidence="2 3">
    <name type="scientific">Microbacterium resistens</name>
    <dbReference type="NCBI Taxonomy" id="156977"/>
    <lineage>
        <taxon>Bacteria</taxon>
        <taxon>Bacillati</taxon>
        <taxon>Actinomycetota</taxon>
        <taxon>Actinomycetes</taxon>
        <taxon>Micrococcales</taxon>
        <taxon>Microbacteriaceae</taxon>
        <taxon>Microbacterium</taxon>
    </lineage>
</organism>
<evidence type="ECO:0000313" key="2">
    <source>
        <dbReference type="EMBL" id="MDR6867505.1"/>
    </source>
</evidence>
<dbReference type="Proteomes" id="UP001259347">
    <property type="component" value="Unassembled WGS sequence"/>
</dbReference>
<sequence length="87" mass="9498">MSRKMRGQEISEAQVDEWVAEAEAGYGVEELLRRTGGRPARGDEAAQVVPVRLTAAELAAVMERADREHLNRSEAIRAALAAWSHAA</sequence>